<organism evidence="2 3">
    <name type="scientific">Methanospirillum hungatei JF-1 (strain ATCC 27890 / DSM 864 / NBRC 100397 / JF-1)</name>
    <dbReference type="NCBI Taxonomy" id="323259"/>
    <lineage>
        <taxon>Archaea</taxon>
        <taxon>Methanobacteriati</taxon>
        <taxon>Methanobacteriota</taxon>
        <taxon>Stenosarchaea group</taxon>
        <taxon>Methanomicrobia</taxon>
        <taxon>Methanomicrobiales</taxon>
        <taxon>Methanospirillaceae</taxon>
        <taxon>Methanospirillum</taxon>
    </lineage>
</organism>
<evidence type="ECO:0000313" key="3">
    <source>
        <dbReference type="Proteomes" id="UP000001941"/>
    </source>
</evidence>
<protein>
    <submittedName>
        <fullName evidence="2">Nucleic acid-binding protein, containing PIN domain</fullName>
    </submittedName>
</protein>
<dbReference type="PANTHER" id="PTHR39677">
    <property type="entry name" value="RIBONUCLEASE VAPC6"/>
    <property type="match status" value="1"/>
</dbReference>
<dbReference type="EnsemblBacteria" id="ABD42407">
    <property type="protein sequence ID" value="ABD42407"/>
    <property type="gene ID" value="Mhun_2712"/>
</dbReference>
<dbReference type="eggNOG" id="arCOG00711">
    <property type="taxonomic scope" value="Archaea"/>
</dbReference>
<dbReference type="RefSeq" id="WP_011449663.1">
    <property type="nucleotide sequence ID" value="NC_007796.1"/>
</dbReference>
<dbReference type="Gene3D" id="3.40.50.1010">
    <property type="entry name" value="5'-nuclease"/>
    <property type="match status" value="1"/>
</dbReference>
<dbReference type="InterPro" id="IPR002716">
    <property type="entry name" value="PIN_dom"/>
</dbReference>
<dbReference type="STRING" id="323259.Mhun_2712"/>
<dbReference type="Proteomes" id="UP000001941">
    <property type="component" value="Chromosome"/>
</dbReference>
<dbReference type="GeneID" id="3925199"/>
<dbReference type="Pfam" id="PF01850">
    <property type="entry name" value="PIN"/>
    <property type="match status" value="1"/>
</dbReference>
<dbReference type="PANTHER" id="PTHR39677:SF4">
    <property type="entry name" value="RIBONUCLEASE VAPC6"/>
    <property type="match status" value="1"/>
</dbReference>
<feature type="domain" description="PIN" evidence="1">
    <location>
        <begin position="3"/>
        <end position="141"/>
    </location>
</feature>
<accession>Q2FTD9</accession>
<dbReference type="HOGENOM" id="CLU_1700285_0_0_2"/>
<gene>
    <name evidence="2" type="ordered locus">Mhun_2712</name>
</gene>
<keyword evidence="3" id="KW-1185">Reference proteome</keyword>
<proteinExistence type="predicted"/>
<dbReference type="OrthoDB" id="21406at2157"/>
<dbReference type="KEGG" id="mhu:Mhun_2712"/>
<reference evidence="3" key="1">
    <citation type="journal article" date="2016" name="Stand. Genomic Sci.">
        <title>Complete genome sequence of Methanospirillum hungatei type strain JF1.</title>
        <authorList>
            <person name="Gunsalus R.P."/>
            <person name="Cook L.E."/>
            <person name="Crable B."/>
            <person name="Rohlin L."/>
            <person name="McDonald E."/>
            <person name="Mouttaki H."/>
            <person name="Sieber J.R."/>
            <person name="Poweleit N."/>
            <person name="Zhou H."/>
            <person name="Lapidus A.L."/>
            <person name="Daligault H.E."/>
            <person name="Land M."/>
            <person name="Gilna P."/>
            <person name="Ivanova N."/>
            <person name="Kyrpides N."/>
            <person name="Culley D.E."/>
            <person name="McInerney M.J."/>
        </authorList>
    </citation>
    <scope>NUCLEOTIDE SEQUENCE [LARGE SCALE GENOMIC DNA]</scope>
    <source>
        <strain evidence="3">ATCC 27890 / DSM 864 / NBRC 100397 / JF-1</strain>
    </source>
</reference>
<evidence type="ECO:0000259" key="1">
    <source>
        <dbReference type="Pfam" id="PF01850"/>
    </source>
</evidence>
<evidence type="ECO:0000313" key="2">
    <source>
        <dbReference type="EMBL" id="ABD42407.1"/>
    </source>
</evidence>
<dbReference type="AlphaFoldDB" id="Q2FTD9"/>
<sequence>MDIFIDTSVIIPFLIESPATMEVRGFFENFHGSFHTCSMVYQETLFIGMRLIAVERLKIRSYIDLKEYIIKNGHSFADDFYEKVSLLFGNMTIHRDSADTDHIMQLMVDYGLFPADAVIAATSIEQKITLFASRDKDYSRICYLKLFPFNENFR</sequence>
<dbReference type="InterPro" id="IPR029060">
    <property type="entry name" value="PIN-like_dom_sf"/>
</dbReference>
<dbReference type="SUPFAM" id="SSF88723">
    <property type="entry name" value="PIN domain-like"/>
    <property type="match status" value="1"/>
</dbReference>
<name>Q2FTD9_METHJ</name>
<dbReference type="InParanoid" id="Q2FTD9"/>
<dbReference type="EMBL" id="CP000254">
    <property type="protein sequence ID" value="ABD42407.1"/>
    <property type="molecule type" value="Genomic_DNA"/>
</dbReference>